<name>A0A8G2FI31_ACIRU</name>
<keyword evidence="2" id="KW-1185">Reference proteome</keyword>
<organism evidence="1 2">
    <name type="scientific">Acidiphilium rubrum</name>
    <dbReference type="NCBI Taxonomy" id="526"/>
    <lineage>
        <taxon>Bacteria</taxon>
        <taxon>Pseudomonadati</taxon>
        <taxon>Pseudomonadota</taxon>
        <taxon>Alphaproteobacteria</taxon>
        <taxon>Acetobacterales</taxon>
        <taxon>Acidocellaceae</taxon>
        <taxon>Acidiphilium</taxon>
    </lineage>
</organism>
<dbReference type="Proteomes" id="UP000186308">
    <property type="component" value="Unassembled WGS sequence"/>
</dbReference>
<dbReference type="AlphaFoldDB" id="A0A8G2FI31"/>
<sequence>MALDGTKPAGLGHRWTEAEDRILYEGFLFNETPRIISVRCGRSLSAIRQRLIRLDLIDGQGVRNNNPPLFDQIRATFHAKAVSGGGEPAAETDS</sequence>
<proteinExistence type="predicted"/>
<evidence type="ECO:0000313" key="2">
    <source>
        <dbReference type="Proteomes" id="UP000186308"/>
    </source>
</evidence>
<accession>A0A8G2FI31</accession>
<reference evidence="1 2" key="1">
    <citation type="submission" date="2017-01" db="EMBL/GenBank/DDBJ databases">
        <authorList>
            <person name="Varghese N."/>
            <person name="Submissions S."/>
        </authorList>
    </citation>
    <scope>NUCLEOTIDE SEQUENCE [LARGE SCALE GENOMIC DNA]</scope>
    <source>
        <strain evidence="1 2">ATCC 35905</strain>
    </source>
</reference>
<dbReference type="EMBL" id="FTNE01000036">
    <property type="protein sequence ID" value="SIR47076.1"/>
    <property type="molecule type" value="Genomic_DNA"/>
</dbReference>
<comment type="caution">
    <text evidence="1">The sequence shown here is derived from an EMBL/GenBank/DDBJ whole genome shotgun (WGS) entry which is preliminary data.</text>
</comment>
<protein>
    <submittedName>
        <fullName evidence="1">Uncharacterized protein</fullName>
    </submittedName>
</protein>
<evidence type="ECO:0000313" key="1">
    <source>
        <dbReference type="EMBL" id="SIR47076.1"/>
    </source>
</evidence>
<gene>
    <name evidence="1" type="ORF">SAMN05421828_13611</name>
</gene>
<dbReference type="RefSeq" id="WP_029313676.1">
    <property type="nucleotide sequence ID" value="NZ_FTNE01000036.1"/>
</dbReference>
<dbReference type="OrthoDB" id="6637817at2"/>